<evidence type="ECO:0000256" key="2">
    <source>
        <dbReference type="SAM" id="SignalP"/>
    </source>
</evidence>
<keyword evidence="1" id="KW-0472">Membrane</keyword>
<keyword evidence="1" id="KW-1133">Transmembrane helix</keyword>
<feature type="transmembrane region" description="Helical" evidence="1">
    <location>
        <begin position="89"/>
        <end position="110"/>
    </location>
</feature>
<evidence type="ECO:0000313" key="3">
    <source>
        <dbReference type="EMBL" id="KGH03019.1"/>
    </source>
</evidence>
<dbReference type="RefSeq" id="WP_034389830.1">
    <property type="nucleotide sequence ID" value="NZ_AWTO01000017.1"/>
</dbReference>
<feature type="transmembrane region" description="Helical" evidence="1">
    <location>
        <begin position="184"/>
        <end position="204"/>
    </location>
</feature>
<reference evidence="3 4" key="1">
    <citation type="submission" date="2013-09" db="EMBL/GenBank/DDBJ databases">
        <title>High correlation between genotypes and phenotypes of environmental bacteria Comamonas testosteroni strains.</title>
        <authorList>
            <person name="Liu L."/>
            <person name="Zhu W."/>
            <person name="Xia X."/>
            <person name="Xu B."/>
            <person name="Luo M."/>
            <person name="Wang G."/>
        </authorList>
    </citation>
    <scope>NUCLEOTIDE SEQUENCE [LARGE SCALE GENOMIC DNA]</scope>
    <source>
        <strain evidence="3 4">DF2</strain>
    </source>
</reference>
<dbReference type="InterPro" id="IPR012666">
    <property type="entry name" value="CbtA_put"/>
</dbReference>
<feature type="transmembrane region" description="Helical" evidence="1">
    <location>
        <begin position="160"/>
        <end position="177"/>
    </location>
</feature>
<evidence type="ECO:0000256" key="1">
    <source>
        <dbReference type="SAM" id="Phobius"/>
    </source>
</evidence>
<name>A0A0E3CAA6_9BURK</name>
<dbReference type="Proteomes" id="UP000029549">
    <property type="component" value="Unassembled WGS sequence"/>
</dbReference>
<keyword evidence="2" id="KW-0732">Signal</keyword>
<feature type="signal peptide" evidence="2">
    <location>
        <begin position="1"/>
        <end position="22"/>
    </location>
</feature>
<feature type="transmembrane region" description="Helical" evidence="1">
    <location>
        <begin position="224"/>
        <end position="248"/>
    </location>
</feature>
<proteinExistence type="predicted"/>
<evidence type="ECO:0000313" key="4">
    <source>
        <dbReference type="Proteomes" id="UP000029549"/>
    </source>
</evidence>
<keyword evidence="4" id="KW-1185">Reference proteome</keyword>
<dbReference type="AlphaFoldDB" id="A0A0E3CAA6"/>
<comment type="caution">
    <text evidence="3">The sequence shown here is derived from an EMBL/GenBank/DDBJ whole genome shotgun (WGS) entry which is preliminary data.</text>
</comment>
<dbReference type="Pfam" id="PF09490">
    <property type="entry name" value="CbtA"/>
    <property type="match status" value="1"/>
</dbReference>
<dbReference type="EMBL" id="AWTP01000172">
    <property type="protein sequence ID" value="KGH03019.1"/>
    <property type="molecule type" value="Genomic_DNA"/>
</dbReference>
<organism evidence="3 4">
    <name type="scientific">Comamonas thiooxydans</name>
    <dbReference type="NCBI Taxonomy" id="363952"/>
    <lineage>
        <taxon>Bacteria</taxon>
        <taxon>Pseudomonadati</taxon>
        <taxon>Pseudomonadota</taxon>
        <taxon>Betaproteobacteria</taxon>
        <taxon>Burkholderiales</taxon>
        <taxon>Comamonadaceae</taxon>
        <taxon>Comamonas</taxon>
    </lineage>
</organism>
<feature type="chain" id="PRO_5002409682" evidence="2">
    <location>
        <begin position="23"/>
        <end position="275"/>
    </location>
</feature>
<sequence length="275" mass="29086">MIFRRLIWAALAVALLVGSVQSGLQQLQTAPIILAAERFESQKVAAPEPVTTPTAAAARVHADGAAHDHGDAAEAWAPADGVERYSWTWVANVLHAFSMALLVLAVMAVCQWRGSALRAVPLAAWVAAAGWLTFHFWPSLGLHAEIPGMDAGRLGSRQGWWVLAAGGAALACASVALMRSPLRWAAAMACLALPFVVGAPHIVADPLAGFTGEALAALRELGSQFIWATTWLSLSFWVSMGVVAGLAFQRWLSPAVAALLQRTDTARAPAMETPR</sequence>
<feature type="transmembrane region" description="Helical" evidence="1">
    <location>
        <begin position="122"/>
        <end position="140"/>
    </location>
</feature>
<keyword evidence="1" id="KW-0812">Transmembrane</keyword>
<gene>
    <name evidence="3" type="ORF">P608_25845</name>
</gene>
<accession>A0A0E3CAA6</accession>
<protein>
    <submittedName>
        <fullName evidence="3">Membrane protein</fullName>
    </submittedName>
</protein>